<feature type="transmembrane region" description="Helical" evidence="7">
    <location>
        <begin position="12"/>
        <end position="31"/>
    </location>
</feature>
<dbReference type="Pfam" id="PF01810">
    <property type="entry name" value="LysE"/>
    <property type="match status" value="1"/>
</dbReference>
<organism evidence="8 9">
    <name type="scientific">Leminorella richardii</name>
    <dbReference type="NCBI Taxonomy" id="158841"/>
    <lineage>
        <taxon>Bacteria</taxon>
        <taxon>Pseudomonadati</taxon>
        <taxon>Pseudomonadota</taxon>
        <taxon>Gammaproteobacteria</taxon>
        <taxon>Enterobacterales</taxon>
        <taxon>Budviciaceae</taxon>
        <taxon>Leminorella</taxon>
    </lineage>
</organism>
<keyword evidence="2" id="KW-1003">Cell membrane</keyword>
<dbReference type="Proteomes" id="UP000249005">
    <property type="component" value="Chromosome 1"/>
</dbReference>
<name>A0A2X4UVD4_9GAMM</name>
<evidence type="ECO:0000256" key="2">
    <source>
        <dbReference type="ARBA" id="ARBA00022475"/>
    </source>
</evidence>
<comment type="subcellular location">
    <subcellularLocation>
        <location evidence="1">Cell membrane</location>
        <topology evidence="1">Multi-pass membrane protein</topology>
    </subcellularLocation>
</comment>
<feature type="transmembrane region" description="Helical" evidence="7">
    <location>
        <begin position="153"/>
        <end position="176"/>
    </location>
</feature>
<sequence>MINDWLPPTFLSLALAHGVALLSPGPDFFLLTGHAIRYRLRGSAFICLGIALGNAVYIALAIVGFRSVANVQWLFALVQAAGALYLLYIGAQLIKSRSDGLALGAAAKEVSMTRQLAMGLGSSLLNPKNALFYMSLMTTLLGSQVTLKQQVSCGVWMFSAVLLWDLLVASVISLPLVQQRLGRVIHWIERGAGAVLLAIGLGMGLTLIINLA</sequence>
<feature type="transmembrane region" description="Helical" evidence="7">
    <location>
        <begin position="43"/>
        <end position="65"/>
    </location>
</feature>
<dbReference type="RefSeq" id="WP_111741566.1">
    <property type="nucleotide sequence ID" value="NZ_LR698987.1"/>
</dbReference>
<keyword evidence="9" id="KW-1185">Reference proteome</keyword>
<reference evidence="8 9" key="1">
    <citation type="submission" date="2018-06" db="EMBL/GenBank/DDBJ databases">
        <authorList>
            <consortium name="Pathogen Informatics"/>
            <person name="Doyle S."/>
        </authorList>
    </citation>
    <scope>NUCLEOTIDE SEQUENCE [LARGE SCALE GENOMIC DNA]</scope>
    <source>
        <strain evidence="8 9">NCTC12151</strain>
    </source>
</reference>
<evidence type="ECO:0000313" key="9">
    <source>
        <dbReference type="Proteomes" id="UP000249005"/>
    </source>
</evidence>
<accession>A0A2X4UVD4</accession>
<keyword evidence="4" id="KW-0029">Amino-acid transport</keyword>
<dbReference type="EMBL" id="LS483470">
    <property type="protein sequence ID" value="SQI43816.1"/>
    <property type="molecule type" value="Genomic_DNA"/>
</dbReference>
<keyword evidence="5 7" id="KW-1133">Transmembrane helix</keyword>
<evidence type="ECO:0000256" key="6">
    <source>
        <dbReference type="ARBA" id="ARBA00023136"/>
    </source>
</evidence>
<feature type="transmembrane region" description="Helical" evidence="7">
    <location>
        <begin position="188"/>
        <end position="209"/>
    </location>
</feature>
<evidence type="ECO:0000256" key="4">
    <source>
        <dbReference type="ARBA" id="ARBA00022970"/>
    </source>
</evidence>
<dbReference type="KEGG" id="lri:NCTC12151_03254"/>
<keyword evidence="6 7" id="KW-0472">Membrane</keyword>
<dbReference type="OrthoDB" id="581870at2"/>
<evidence type="ECO:0000256" key="5">
    <source>
        <dbReference type="ARBA" id="ARBA00022989"/>
    </source>
</evidence>
<dbReference type="GO" id="GO:0005886">
    <property type="term" value="C:plasma membrane"/>
    <property type="evidence" value="ECO:0007669"/>
    <property type="project" value="UniProtKB-SubCell"/>
</dbReference>
<protein>
    <submittedName>
        <fullName evidence="8">Threonine efflux protein</fullName>
    </submittedName>
</protein>
<dbReference type="GO" id="GO:0015171">
    <property type="term" value="F:amino acid transmembrane transporter activity"/>
    <property type="evidence" value="ECO:0007669"/>
    <property type="project" value="TreeGrafter"/>
</dbReference>
<evidence type="ECO:0000256" key="1">
    <source>
        <dbReference type="ARBA" id="ARBA00004651"/>
    </source>
</evidence>
<keyword evidence="3 7" id="KW-0812">Transmembrane</keyword>
<evidence type="ECO:0000256" key="7">
    <source>
        <dbReference type="SAM" id="Phobius"/>
    </source>
</evidence>
<gene>
    <name evidence="8" type="primary">rhtC_2</name>
    <name evidence="8" type="ORF">NCTC12151_03254</name>
</gene>
<dbReference type="PANTHER" id="PTHR30086">
    <property type="entry name" value="ARGININE EXPORTER PROTEIN ARGO"/>
    <property type="match status" value="1"/>
</dbReference>
<keyword evidence="4" id="KW-0813">Transport</keyword>
<evidence type="ECO:0000256" key="3">
    <source>
        <dbReference type="ARBA" id="ARBA00022692"/>
    </source>
</evidence>
<evidence type="ECO:0000313" key="8">
    <source>
        <dbReference type="EMBL" id="SQI43816.1"/>
    </source>
</evidence>
<dbReference type="InterPro" id="IPR001123">
    <property type="entry name" value="LeuE-type"/>
</dbReference>
<dbReference type="AlphaFoldDB" id="A0A2X4UVD4"/>
<feature type="transmembrane region" description="Helical" evidence="7">
    <location>
        <begin position="71"/>
        <end position="91"/>
    </location>
</feature>
<proteinExistence type="predicted"/>
<dbReference type="PANTHER" id="PTHR30086:SF20">
    <property type="entry name" value="ARGININE EXPORTER PROTEIN ARGO-RELATED"/>
    <property type="match status" value="1"/>
</dbReference>